<name>A0A6N3GQ94_9CLOT</name>
<dbReference type="AlphaFoldDB" id="A0A6N3GQ94"/>
<proteinExistence type="predicted"/>
<organism evidence="1">
    <name type="scientific">Clostridium paraputrificum</name>
    <dbReference type="NCBI Taxonomy" id="29363"/>
    <lineage>
        <taxon>Bacteria</taxon>
        <taxon>Bacillati</taxon>
        <taxon>Bacillota</taxon>
        <taxon>Clostridia</taxon>
        <taxon>Eubacteriales</taxon>
        <taxon>Clostridiaceae</taxon>
        <taxon>Clostridium</taxon>
    </lineage>
</organism>
<dbReference type="Pfam" id="PF13783">
    <property type="entry name" value="DUF4177"/>
    <property type="match status" value="1"/>
</dbReference>
<gene>
    <name evidence="1" type="ORF">CPLFYP93_03250</name>
</gene>
<dbReference type="InterPro" id="IPR025234">
    <property type="entry name" value="YjzH-like"/>
</dbReference>
<evidence type="ECO:0000313" key="1">
    <source>
        <dbReference type="EMBL" id="VYU66678.1"/>
    </source>
</evidence>
<evidence type="ECO:0008006" key="2">
    <source>
        <dbReference type="Google" id="ProtNLM"/>
    </source>
</evidence>
<sequence>MHLEFKMERFKGETFEACKDVIIKEAENGWRLKQVVVPFNEKTGVYGTYCYQVIFEREVN</sequence>
<protein>
    <recommendedName>
        <fullName evidence="2">DUF4177 domain-containing protein</fullName>
    </recommendedName>
</protein>
<dbReference type="EMBL" id="CACRTV010000087">
    <property type="protein sequence ID" value="VYU66678.1"/>
    <property type="molecule type" value="Genomic_DNA"/>
</dbReference>
<reference evidence="1" key="1">
    <citation type="submission" date="2019-11" db="EMBL/GenBank/DDBJ databases">
        <authorList>
            <person name="Feng L."/>
        </authorList>
    </citation>
    <scope>NUCLEOTIDE SEQUENCE</scope>
    <source>
        <strain evidence="1">CParaputrificumLFYP93</strain>
    </source>
</reference>
<accession>A0A6N3GQ94</accession>